<name>A0A1G9FAC5_9ACTN</name>
<dbReference type="Proteomes" id="UP000198683">
    <property type="component" value="Unassembled WGS sequence"/>
</dbReference>
<proteinExistence type="predicted"/>
<organism evidence="2 3">
    <name type="scientific">Nonomuraea maritima</name>
    <dbReference type="NCBI Taxonomy" id="683260"/>
    <lineage>
        <taxon>Bacteria</taxon>
        <taxon>Bacillati</taxon>
        <taxon>Actinomycetota</taxon>
        <taxon>Actinomycetes</taxon>
        <taxon>Streptosporangiales</taxon>
        <taxon>Streptosporangiaceae</taxon>
        <taxon>Nonomuraea</taxon>
    </lineage>
</organism>
<dbReference type="RefSeq" id="WP_090767393.1">
    <property type="nucleotide sequence ID" value="NZ_FNFB01000012.1"/>
</dbReference>
<evidence type="ECO:0000256" key="1">
    <source>
        <dbReference type="SAM" id="MobiDB-lite"/>
    </source>
</evidence>
<protein>
    <submittedName>
        <fullName evidence="2">Uncharacterized protein</fullName>
    </submittedName>
</protein>
<reference evidence="2 3" key="1">
    <citation type="submission" date="2016-10" db="EMBL/GenBank/DDBJ databases">
        <authorList>
            <person name="de Groot N.N."/>
        </authorList>
    </citation>
    <scope>NUCLEOTIDE SEQUENCE [LARGE SCALE GENOMIC DNA]</scope>
    <source>
        <strain evidence="2 3">CGMCC 4.5681</strain>
    </source>
</reference>
<dbReference type="AlphaFoldDB" id="A0A1G9FAC5"/>
<evidence type="ECO:0000313" key="2">
    <source>
        <dbReference type="EMBL" id="SDK85285.1"/>
    </source>
</evidence>
<feature type="region of interest" description="Disordered" evidence="1">
    <location>
        <begin position="77"/>
        <end position="96"/>
    </location>
</feature>
<evidence type="ECO:0000313" key="3">
    <source>
        <dbReference type="Proteomes" id="UP000198683"/>
    </source>
</evidence>
<accession>A0A1G9FAC5</accession>
<keyword evidence="3" id="KW-1185">Reference proteome</keyword>
<dbReference type="OrthoDB" id="9815586at2"/>
<dbReference type="STRING" id="683260.SAMN05421874_11213"/>
<dbReference type="EMBL" id="FNFB01000012">
    <property type="protein sequence ID" value="SDK85285.1"/>
    <property type="molecule type" value="Genomic_DNA"/>
</dbReference>
<gene>
    <name evidence="2" type="ORF">SAMN05421874_11213</name>
</gene>
<sequence>MIKKLHQMGIRSSHMYMASVASIGLSFASWVMSKQAEQAGIDRADRWGIFIGEWAPTFMAMGIALRMEETHRDLEEGEMGMFDESQTRRATTPAGI</sequence>